<evidence type="ECO:0000313" key="5">
    <source>
        <dbReference type="Proteomes" id="UP000199409"/>
    </source>
</evidence>
<dbReference type="Pfam" id="PF12974">
    <property type="entry name" value="Phosphonate-bd"/>
    <property type="match status" value="1"/>
</dbReference>
<accession>A0A1H4DXK7</accession>
<dbReference type="GO" id="GO:0043190">
    <property type="term" value="C:ATP-binding cassette (ABC) transporter complex"/>
    <property type="evidence" value="ECO:0007669"/>
    <property type="project" value="InterPro"/>
</dbReference>
<dbReference type="SUPFAM" id="SSF53850">
    <property type="entry name" value="Periplasmic binding protein-like II"/>
    <property type="match status" value="1"/>
</dbReference>
<reference evidence="4 5" key="1">
    <citation type="submission" date="2016-10" db="EMBL/GenBank/DDBJ databases">
        <authorList>
            <person name="de Groot N.N."/>
        </authorList>
    </citation>
    <scope>NUCLEOTIDE SEQUENCE [LARGE SCALE GENOMIC DNA]</scope>
    <source>
        <strain evidence="4 5">DSM 7343</strain>
    </source>
</reference>
<dbReference type="CDD" id="cd13571">
    <property type="entry name" value="PBP2_PnhD_1"/>
    <property type="match status" value="1"/>
</dbReference>
<dbReference type="EMBL" id="FNQN01000012">
    <property type="protein sequence ID" value="SEA77514.1"/>
    <property type="molecule type" value="Genomic_DNA"/>
</dbReference>
<evidence type="ECO:0000256" key="1">
    <source>
        <dbReference type="ARBA" id="ARBA00007162"/>
    </source>
</evidence>
<protein>
    <submittedName>
        <fullName evidence="4">Phosphonate transport system substrate-binding protein</fullName>
    </submittedName>
</protein>
<dbReference type="Gene3D" id="3.40.190.10">
    <property type="entry name" value="Periplasmic binding protein-like II"/>
    <property type="match status" value="2"/>
</dbReference>
<dbReference type="PANTHER" id="PTHR35841:SF1">
    <property type="entry name" value="PHOSPHONATES-BINDING PERIPLASMIC PROTEIN"/>
    <property type="match status" value="1"/>
</dbReference>
<evidence type="ECO:0000256" key="3">
    <source>
        <dbReference type="SAM" id="SignalP"/>
    </source>
</evidence>
<dbReference type="STRING" id="37625.SAMN05660420_03141"/>
<sequence length="292" mass="32106">MMKNLFLLRSQVLLLLVVSLVGMSGAALAQDSEEPFVFAVSAMASPATTFSHFSEFRDYLATKLQRPVVMKQRRTYAEINELLKNNDISMAFTCTGGFLDGRHSFGLEALAAPIVHGEARYQSFIIVSQDDPATSLLELQDRVFAFTDPLSLTGRLYPTAKVNAAGYSTADFFKKTFYTASHDKSIAAVANGIADGAAVDSLIYKALMNVPESIAHKVKVIEVSEYFGMPPIVVSPVLSKKEKLTLLKILLNMESDPDGKRVLKDLDYNGFTLSDPSMYHSALLLTKQITEE</sequence>
<comment type="similarity">
    <text evidence="1">Belongs to the phosphate/phosphite/phosphonate binding protein family.</text>
</comment>
<dbReference type="AlphaFoldDB" id="A0A1H4DXK7"/>
<evidence type="ECO:0000313" key="4">
    <source>
        <dbReference type="EMBL" id="SEA77514.1"/>
    </source>
</evidence>
<keyword evidence="5" id="KW-1185">Reference proteome</keyword>
<organism evidence="4 5">
    <name type="scientific">Desulfuromusa kysingii</name>
    <dbReference type="NCBI Taxonomy" id="37625"/>
    <lineage>
        <taxon>Bacteria</taxon>
        <taxon>Pseudomonadati</taxon>
        <taxon>Thermodesulfobacteriota</taxon>
        <taxon>Desulfuromonadia</taxon>
        <taxon>Desulfuromonadales</taxon>
        <taxon>Geopsychrobacteraceae</taxon>
        <taxon>Desulfuromusa</taxon>
    </lineage>
</organism>
<feature type="chain" id="PRO_5011679393" evidence="3">
    <location>
        <begin position="30"/>
        <end position="292"/>
    </location>
</feature>
<dbReference type="InterPro" id="IPR005770">
    <property type="entry name" value="PhnD"/>
</dbReference>
<evidence type="ECO:0000256" key="2">
    <source>
        <dbReference type="ARBA" id="ARBA00022729"/>
    </source>
</evidence>
<name>A0A1H4DXK7_9BACT</name>
<keyword evidence="2 3" id="KW-0732">Signal</keyword>
<gene>
    <name evidence="4" type="ORF">SAMN05660420_03141</name>
</gene>
<feature type="signal peptide" evidence="3">
    <location>
        <begin position="1"/>
        <end position="29"/>
    </location>
</feature>
<proteinExistence type="inferred from homology"/>
<dbReference type="GO" id="GO:0055085">
    <property type="term" value="P:transmembrane transport"/>
    <property type="evidence" value="ECO:0007669"/>
    <property type="project" value="InterPro"/>
</dbReference>
<dbReference type="PANTHER" id="PTHR35841">
    <property type="entry name" value="PHOSPHONATES-BINDING PERIPLASMIC PROTEIN"/>
    <property type="match status" value="1"/>
</dbReference>
<dbReference type="Proteomes" id="UP000199409">
    <property type="component" value="Unassembled WGS sequence"/>
</dbReference>
<dbReference type="NCBIfam" id="TIGR01098">
    <property type="entry name" value="3A0109s03R"/>
    <property type="match status" value="1"/>
</dbReference>